<reference evidence="2" key="1">
    <citation type="journal article" date="2014" name="Front. Microbiol.">
        <title>High frequency of phylogenetically diverse reductive dehalogenase-homologous genes in deep subseafloor sedimentary metagenomes.</title>
        <authorList>
            <person name="Kawai M."/>
            <person name="Futagami T."/>
            <person name="Toyoda A."/>
            <person name="Takaki Y."/>
            <person name="Nishi S."/>
            <person name="Hori S."/>
            <person name="Arai W."/>
            <person name="Tsubouchi T."/>
            <person name="Morono Y."/>
            <person name="Uchiyama I."/>
            <person name="Ito T."/>
            <person name="Fujiyama A."/>
            <person name="Inagaki F."/>
            <person name="Takami H."/>
        </authorList>
    </citation>
    <scope>NUCLEOTIDE SEQUENCE</scope>
    <source>
        <strain evidence="2">Expedition CK06-06</strain>
    </source>
</reference>
<dbReference type="Pfam" id="PF13417">
    <property type="entry name" value="GST_N_3"/>
    <property type="match status" value="1"/>
</dbReference>
<dbReference type="InterPro" id="IPR036249">
    <property type="entry name" value="Thioredoxin-like_sf"/>
</dbReference>
<dbReference type="AlphaFoldDB" id="X0Z294"/>
<protein>
    <recommendedName>
        <fullName evidence="1">GST N-terminal domain-containing protein</fullName>
    </recommendedName>
</protein>
<evidence type="ECO:0000259" key="1">
    <source>
        <dbReference type="Pfam" id="PF13417"/>
    </source>
</evidence>
<dbReference type="InterPro" id="IPR004045">
    <property type="entry name" value="Glutathione_S-Trfase_N"/>
</dbReference>
<comment type="caution">
    <text evidence="2">The sequence shown here is derived from an EMBL/GenBank/DDBJ whole genome shotgun (WGS) entry which is preliminary data.</text>
</comment>
<dbReference type="SUPFAM" id="SSF52833">
    <property type="entry name" value="Thioredoxin-like"/>
    <property type="match status" value="1"/>
</dbReference>
<sequence length="35" mass="3987">MKLYSGPLSLFTAKVRVALDEKGLSYERVEVGWSR</sequence>
<evidence type="ECO:0000313" key="2">
    <source>
        <dbReference type="EMBL" id="GAG42751.1"/>
    </source>
</evidence>
<accession>X0Z294</accession>
<feature type="domain" description="GST N-terminal" evidence="1">
    <location>
        <begin position="3"/>
        <end position="31"/>
    </location>
</feature>
<organism evidence="2">
    <name type="scientific">marine sediment metagenome</name>
    <dbReference type="NCBI Taxonomy" id="412755"/>
    <lineage>
        <taxon>unclassified sequences</taxon>
        <taxon>metagenomes</taxon>
        <taxon>ecological metagenomes</taxon>
    </lineage>
</organism>
<gene>
    <name evidence="2" type="ORF">S01H1_79700</name>
</gene>
<proteinExistence type="predicted"/>
<dbReference type="Gene3D" id="3.40.30.10">
    <property type="entry name" value="Glutaredoxin"/>
    <property type="match status" value="1"/>
</dbReference>
<name>X0Z294_9ZZZZ</name>
<dbReference type="EMBL" id="BARS01053756">
    <property type="protein sequence ID" value="GAG42751.1"/>
    <property type="molecule type" value="Genomic_DNA"/>
</dbReference>
<feature type="non-terminal residue" evidence="2">
    <location>
        <position position="35"/>
    </location>
</feature>